<proteinExistence type="predicted"/>
<evidence type="ECO:0000256" key="1">
    <source>
        <dbReference type="SAM" id="SignalP"/>
    </source>
</evidence>
<feature type="signal peptide" evidence="1">
    <location>
        <begin position="1"/>
        <end position="18"/>
    </location>
</feature>
<dbReference type="Proteomes" id="UP000319502">
    <property type="component" value="Unassembled WGS sequence"/>
</dbReference>
<comment type="caution">
    <text evidence="2">The sequence shown here is derived from an EMBL/GenBank/DDBJ whole genome shotgun (WGS) entry which is preliminary data.</text>
</comment>
<sequence length="118" mass="12745">MWRALGAVLLCLPAWAWAGEAEVLDAVADCDASRVCGFSVTVRHADTGWDHYADAWEVRGPDGAVLGRRVLLHPHENEQPFTRSLGGVKIPAGVSRVRVLAHDLVHGWGEAGVSVTIR</sequence>
<feature type="chain" id="PRO_5022129171" evidence="1">
    <location>
        <begin position="19"/>
        <end position="118"/>
    </location>
</feature>
<dbReference type="AlphaFoldDB" id="A0A557R187"/>
<name>A0A557R187_9RHOO</name>
<keyword evidence="3" id="KW-1185">Reference proteome</keyword>
<dbReference type="OrthoDB" id="573055at2"/>
<evidence type="ECO:0000313" key="3">
    <source>
        <dbReference type="Proteomes" id="UP000319502"/>
    </source>
</evidence>
<reference evidence="2 3" key="1">
    <citation type="submission" date="2019-07" db="EMBL/GenBank/DDBJ databases">
        <title>The pathways for chlorine oxyanion respiration interact through the shared metabolite chlorate.</title>
        <authorList>
            <person name="Barnum T.P."/>
            <person name="Cheng Y."/>
            <person name="Hill K.A."/>
            <person name="Lucas L.N."/>
            <person name="Carlson H.K."/>
            <person name="Coates J.D."/>
        </authorList>
    </citation>
    <scope>NUCLEOTIDE SEQUENCE [LARGE SCALE GENOMIC DNA]</scope>
    <source>
        <strain evidence="2 3">SFB-3</strain>
    </source>
</reference>
<evidence type="ECO:0000313" key="2">
    <source>
        <dbReference type="EMBL" id="TVO58927.1"/>
    </source>
</evidence>
<gene>
    <name evidence="2" type="ORF">FHP91_04505</name>
</gene>
<dbReference type="EMBL" id="VMNK01000003">
    <property type="protein sequence ID" value="TVO58927.1"/>
    <property type="molecule type" value="Genomic_DNA"/>
</dbReference>
<keyword evidence="1" id="KW-0732">Signal</keyword>
<dbReference type="RefSeq" id="WP_144308444.1">
    <property type="nucleotide sequence ID" value="NZ_VMNK01000003.1"/>
</dbReference>
<protein>
    <submittedName>
        <fullName evidence="2">Uncharacterized protein</fullName>
    </submittedName>
</protein>
<organism evidence="2 3">
    <name type="scientific">Denitromonas halophila</name>
    <dbReference type="NCBI Taxonomy" id="1629404"/>
    <lineage>
        <taxon>Bacteria</taxon>
        <taxon>Pseudomonadati</taxon>
        <taxon>Pseudomonadota</taxon>
        <taxon>Betaproteobacteria</taxon>
        <taxon>Rhodocyclales</taxon>
        <taxon>Zoogloeaceae</taxon>
        <taxon>Denitromonas</taxon>
    </lineage>
</organism>
<accession>A0A557R187</accession>